<gene>
    <name evidence="2" type="ORF">CDD82_3669</name>
</gene>
<keyword evidence="1" id="KW-0472">Membrane</keyword>
<feature type="transmembrane region" description="Helical" evidence="1">
    <location>
        <begin position="87"/>
        <end position="109"/>
    </location>
</feature>
<name>A0A2C5ZBK1_9HYPO</name>
<proteinExistence type="predicted"/>
<dbReference type="Proteomes" id="UP000224854">
    <property type="component" value="Unassembled WGS sequence"/>
</dbReference>
<evidence type="ECO:0000313" key="3">
    <source>
        <dbReference type="Proteomes" id="UP000224854"/>
    </source>
</evidence>
<reference evidence="2 3" key="1">
    <citation type="submission" date="2017-06" db="EMBL/GenBank/DDBJ databases">
        <title>Ant-infecting Ophiocordyceps genomes reveal a high diversity of potential behavioral manipulation genes and a possible major role for enterotoxins.</title>
        <authorList>
            <person name="De Bekker C."/>
            <person name="Evans H.C."/>
            <person name="Brachmann A."/>
            <person name="Hughes D.P."/>
        </authorList>
    </citation>
    <scope>NUCLEOTIDE SEQUENCE [LARGE SCALE GENOMIC DNA]</scope>
    <source>
        <strain evidence="2 3">1348a</strain>
    </source>
</reference>
<protein>
    <submittedName>
        <fullName evidence="2">Uncharacterized protein</fullName>
    </submittedName>
</protein>
<keyword evidence="1" id="KW-0812">Transmembrane</keyword>
<feature type="transmembrane region" description="Helical" evidence="1">
    <location>
        <begin position="51"/>
        <end position="75"/>
    </location>
</feature>
<evidence type="ECO:0000313" key="2">
    <source>
        <dbReference type="EMBL" id="PHH77092.1"/>
    </source>
</evidence>
<keyword evidence="3" id="KW-1185">Reference proteome</keyword>
<evidence type="ECO:0000256" key="1">
    <source>
        <dbReference type="SAM" id="Phobius"/>
    </source>
</evidence>
<comment type="caution">
    <text evidence="2">The sequence shown here is derived from an EMBL/GenBank/DDBJ whole genome shotgun (WGS) entry which is preliminary data.</text>
</comment>
<dbReference type="AlphaFoldDB" id="A0A2C5ZBK1"/>
<sequence>MFCATRRISQCLFRVARQTRRFTPTAVHRVPQSNKIDYYFPDKILIYYAGVYRITVVMLLKISSVLVAGTVGLLVAPRYIKEKRPDALLIVLCAVLPLVATAFSTGSYVSYIYLRLPPQARLSPLALRHWLNSALTSQINLSITTMGLLWPRPRTRELLALELRRAPRYMFVTYRIVPEQLQRLPQGGRARTRAKIEAQKKAEQQAKGSGPAEVLDWFLACLPSKGFYIRDDLPCQGETDPPRIWDQIRYKINILAHVTPEF</sequence>
<accession>A0A2C5ZBK1</accession>
<keyword evidence="1" id="KW-1133">Transmembrane helix</keyword>
<dbReference type="EMBL" id="NJEU01000285">
    <property type="protein sequence ID" value="PHH77092.1"/>
    <property type="molecule type" value="Genomic_DNA"/>
</dbReference>
<dbReference type="OrthoDB" id="2386090at2759"/>
<organism evidence="2 3">
    <name type="scientific">Ophiocordyceps australis</name>
    <dbReference type="NCBI Taxonomy" id="1399860"/>
    <lineage>
        <taxon>Eukaryota</taxon>
        <taxon>Fungi</taxon>
        <taxon>Dikarya</taxon>
        <taxon>Ascomycota</taxon>
        <taxon>Pezizomycotina</taxon>
        <taxon>Sordariomycetes</taxon>
        <taxon>Hypocreomycetidae</taxon>
        <taxon>Hypocreales</taxon>
        <taxon>Ophiocordycipitaceae</taxon>
        <taxon>Ophiocordyceps</taxon>
    </lineage>
</organism>